<proteinExistence type="predicted"/>
<dbReference type="STRING" id="520767.ATZ99_02800"/>
<dbReference type="EMBL" id="LOHZ01000019">
    <property type="protein sequence ID" value="KYO67971.1"/>
    <property type="molecule type" value="Genomic_DNA"/>
</dbReference>
<evidence type="ECO:0000313" key="3">
    <source>
        <dbReference type="Proteomes" id="UP000075737"/>
    </source>
</evidence>
<gene>
    <name evidence="2" type="ORF">ATZ99_02800</name>
</gene>
<keyword evidence="3" id="KW-1185">Reference proteome</keyword>
<dbReference type="NCBIfam" id="NF047340">
    <property type="entry name" value="Athe_2463_dom"/>
    <property type="match status" value="1"/>
</dbReference>
<name>A0A162MVU8_9FIRM</name>
<comment type="caution">
    <text evidence="2">The sequence shown here is derived from an EMBL/GenBank/DDBJ whole genome shotgun (WGS) entry which is preliminary data.</text>
</comment>
<sequence length="240" mass="28449">MKKITALIIIAVFLITNTAYARPSNYYIVPNAPYIGNVENFIKLQNDFIKDYYNYTGDYFKIKNKNNKDINTWLFETRGLLVYGQPFALEERDYRNGYYRFLGYTMYDDYYTNELFPDDVVTPGRFDQKNWVGNPWDKEYIFRGKTIPWNYFDNLIINGKPILRESIVKGMAYFYADEGKFPKIGTPEYENAKNNIEWEKYVHVFQPPTKYAWGVGIAWHQTNEGTYYKTIPMAPILMPV</sequence>
<dbReference type="Proteomes" id="UP000075737">
    <property type="component" value="Unassembled WGS sequence"/>
</dbReference>
<dbReference type="OrthoDB" id="1720542at2"/>
<dbReference type="AlphaFoldDB" id="A0A162MVU8"/>
<accession>A0A162MVU8</accession>
<keyword evidence="1" id="KW-0732">Signal</keyword>
<organism evidence="2 3">
    <name type="scientific">Thermovenabulum gondwanense</name>
    <dbReference type="NCBI Taxonomy" id="520767"/>
    <lineage>
        <taxon>Bacteria</taxon>
        <taxon>Bacillati</taxon>
        <taxon>Bacillota</taxon>
        <taxon>Clostridia</taxon>
        <taxon>Thermosediminibacterales</taxon>
        <taxon>Thermosediminibacteraceae</taxon>
        <taxon>Thermovenabulum</taxon>
    </lineage>
</organism>
<dbReference type="RefSeq" id="WP_068747461.1">
    <property type="nucleotide sequence ID" value="NZ_LOHZ01000019.1"/>
</dbReference>
<evidence type="ECO:0000313" key="2">
    <source>
        <dbReference type="EMBL" id="KYO67971.1"/>
    </source>
</evidence>
<evidence type="ECO:0000256" key="1">
    <source>
        <dbReference type="SAM" id="SignalP"/>
    </source>
</evidence>
<feature type="chain" id="PRO_5007837768" evidence="1">
    <location>
        <begin position="22"/>
        <end position="240"/>
    </location>
</feature>
<protein>
    <submittedName>
        <fullName evidence="2">Uncharacterized protein</fullName>
    </submittedName>
</protein>
<feature type="signal peptide" evidence="1">
    <location>
        <begin position="1"/>
        <end position="21"/>
    </location>
</feature>
<reference evidence="2 3" key="1">
    <citation type="submission" date="2015-12" db="EMBL/GenBank/DDBJ databases">
        <title>Draft genome of Thermovenabulum gondwanense isolated from a red thermophilic microbial mat colonisisng an outflow channel of a bore well.</title>
        <authorList>
            <person name="Patel B.K."/>
        </authorList>
    </citation>
    <scope>NUCLEOTIDE SEQUENCE [LARGE SCALE GENOMIC DNA]</scope>
    <source>
        <strain evidence="2 3">R270</strain>
    </source>
</reference>